<keyword evidence="3 5" id="KW-0378">Hydrolase</keyword>
<comment type="similarity">
    <text evidence="5">Belongs to the XseA family.</text>
</comment>
<feature type="domain" description="Exonuclease VII large subunit C-terminal" evidence="6">
    <location>
        <begin position="181"/>
        <end position="475"/>
    </location>
</feature>
<dbReference type="InterPro" id="IPR020579">
    <property type="entry name" value="Exonuc_VII_lsu_C"/>
</dbReference>
<keyword evidence="9" id="KW-1185">Reference proteome</keyword>
<evidence type="ECO:0000256" key="4">
    <source>
        <dbReference type="ARBA" id="ARBA00022839"/>
    </source>
</evidence>
<dbReference type="RefSeq" id="WP_407068927.1">
    <property type="nucleotide sequence ID" value="NZ_JBJJXE010000005.1"/>
</dbReference>
<dbReference type="Proteomes" id="UP001624684">
    <property type="component" value="Unassembled WGS sequence"/>
</dbReference>
<dbReference type="CDD" id="cd04489">
    <property type="entry name" value="ExoVII_LU_OBF"/>
    <property type="match status" value="1"/>
</dbReference>
<organism evidence="8 9">
    <name type="scientific">Moraxella oculi</name>
    <dbReference type="NCBI Taxonomy" id="2940516"/>
    <lineage>
        <taxon>Bacteria</taxon>
        <taxon>Pseudomonadati</taxon>
        <taxon>Pseudomonadota</taxon>
        <taxon>Gammaproteobacteria</taxon>
        <taxon>Moraxellales</taxon>
        <taxon>Moraxellaceae</taxon>
        <taxon>Moraxella</taxon>
    </lineage>
</organism>
<dbReference type="GO" id="GO:0008855">
    <property type="term" value="F:exodeoxyribonuclease VII activity"/>
    <property type="evidence" value="ECO:0007669"/>
    <property type="project" value="UniProtKB-EC"/>
</dbReference>
<dbReference type="EC" id="3.1.11.6" evidence="5"/>
<name>A0ABW8U6H9_9GAMM</name>
<dbReference type="EMBL" id="JBJJXE010000005">
    <property type="protein sequence ID" value="MFL1732263.1"/>
    <property type="molecule type" value="Genomic_DNA"/>
</dbReference>
<feature type="domain" description="OB-fold nucleic acid binding" evidence="7">
    <location>
        <begin position="52"/>
        <end position="156"/>
    </location>
</feature>
<reference evidence="8 9" key="1">
    <citation type="submission" date="2024-11" db="EMBL/GenBank/DDBJ databases">
        <title>First Report of Moraxella oculi in Brazil in an Infectious Bovine Keratoconjunctivitis Outbreak.</title>
        <authorList>
            <person name="Carvalho C.V."/>
            <person name="Domingues R."/>
            <person name="Coutinho C."/>
            <person name="Honorio N.T.B.S."/>
            <person name="Faza D.R.L.R."/>
            <person name="Carvalho W.A."/>
            <person name="Machado A.B.F."/>
            <person name="Martins M.F."/>
            <person name="Gaspar E.B."/>
        </authorList>
    </citation>
    <scope>NUCLEOTIDE SEQUENCE [LARGE SCALE GENOMIC DNA]</scope>
    <source>
        <strain evidence="8 9">2117LE</strain>
    </source>
</reference>
<comment type="catalytic activity">
    <reaction evidence="5">
        <text>Exonucleolytic cleavage in either 5'- to 3'- or 3'- to 5'-direction to yield nucleoside 5'-phosphates.</text>
        <dbReference type="EC" id="3.1.11.6"/>
    </reaction>
</comment>
<keyword evidence="1" id="KW-0963">Cytoplasm</keyword>
<comment type="caution">
    <text evidence="8">The sequence shown here is derived from an EMBL/GenBank/DDBJ whole genome shotgun (WGS) entry which is preliminary data.</text>
</comment>
<evidence type="ECO:0000256" key="5">
    <source>
        <dbReference type="RuleBase" id="RU004355"/>
    </source>
</evidence>
<evidence type="ECO:0000256" key="3">
    <source>
        <dbReference type="ARBA" id="ARBA00022801"/>
    </source>
</evidence>
<dbReference type="PANTHER" id="PTHR30008:SF0">
    <property type="entry name" value="EXODEOXYRIBONUCLEASE 7 LARGE SUBUNIT"/>
    <property type="match status" value="1"/>
</dbReference>
<accession>A0ABW8U6H9</accession>
<dbReference type="NCBIfam" id="TIGR00237">
    <property type="entry name" value="xseA"/>
    <property type="match status" value="1"/>
</dbReference>
<dbReference type="InterPro" id="IPR025824">
    <property type="entry name" value="OB-fold_nuc-bd_dom"/>
</dbReference>
<dbReference type="Pfam" id="PF13742">
    <property type="entry name" value="tRNA_anti_2"/>
    <property type="match status" value="1"/>
</dbReference>
<keyword evidence="4 5" id="KW-0269">Exonuclease</keyword>
<evidence type="ECO:0000256" key="1">
    <source>
        <dbReference type="ARBA" id="ARBA00022490"/>
    </source>
</evidence>
<proteinExistence type="inferred from homology"/>
<gene>
    <name evidence="8" type="primary">xseA</name>
    <name evidence="8" type="ORF">ACJHVH_04530</name>
</gene>
<keyword evidence="2 5" id="KW-0540">Nuclease</keyword>
<evidence type="ECO:0000313" key="9">
    <source>
        <dbReference type="Proteomes" id="UP001624684"/>
    </source>
</evidence>
<dbReference type="Pfam" id="PF02601">
    <property type="entry name" value="Exonuc_VII_L"/>
    <property type="match status" value="1"/>
</dbReference>
<evidence type="ECO:0000259" key="7">
    <source>
        <dbReference type="Pfam" id="PF13742"/>
    </source>
</evidence>
<protein>
    <recommendedName>
        <fullName evidence="5">Exodeoxyribonuclease 7 large subunit</fullName>
        <ecNumber evidence="5">3.1.11.6</ecNumber>
    </recommendedName>
</protein>
<dbReference type="PANTHER" id="PTHR30008">
    <property type="entry name" value="EXODEOXYRIBONUCLEASE 7 LARGE SUBUNIT"/>
    <property type="match status" value="1"/>
</dbReference>
<evidence type="ECO:0000313" key="8">
    <source>
        <dbReference type="EMBL" id="MFL1732263.1"/>
    </source>
</evidence>
<evidence type="ECO:0000256" key="2">
    <source>
        <dbReference type="ARBA" id="ARBA00022722"/>
    </source>
</evidence>
<sequence length="487" mass="54863">MNLKTETIITMLENLPTFGEDTERLHAQILAEMDQKNDESEYDEWQGTQLALSDYLTAVKMVINDAFNHEVWVRAEVRAISSKGGHYYFELAEKDDGDQIIASCRGTLWRHRASTVLSKFHNTTGQALQAGISILIKASANFHPQYGFSININDIDPNYTIGQLAIAYQAMLTRLYDEGLIQLNKSLPTPFDIRHVIVISPEGAAGLGDFRREADRLEWAGACQFHYHHATFQGNHAANEIRIALVQSMEQFHARFGHLPDLMVIIRGGGSAGDLAYLNDFELAALIAEQNIPVWVGIGHERDKVLIDEVAHTRFDTPSKVIAAIERQLINITQDAKLAMQRIHTSTSRLIELAKKDTQSQMTTLKILANHQLGHQKDLTKHLMNQNKTQAIAKLSHAKIHTKQLLNNHKVITARLELLREHCQHLQYLIFIQHPAKTLAKGYALIHQHGKVISKKSQLDANQDIHIEFCDGTLPAIPRQADHADEP</sequence>
<comment type="subcellular location">
    <subcellularLocation>
        <location evidence="5">Cytoplasm</location>
    </subcellularLocation>
</comment>
<evidence type="ECO:0000259" key="6">
    <source>
        <dbReference type="Pfam" id="PF02601"/>
    </source>
</evidence>
<dbReference type="InterPro" id="IPR003753">
    <property type="entry name" value="Exonuc_VII_L"/>
</dbReference>